<evidence type="ECO:0000313" key="2">
    <source>
        <dbReference type="EMBL" id="CAH3115704.1"/>
    </source>
</evidence>
<feature type="transmembrane region" description="Helical" evidence="1">
    <location>
        <begin position="160"/>
        <end position="181"/>
    </location>
</feature>
<evidence type="ECO:0000256" key="1">
    <source>
        <dbReference type="SAM" id="Phobius"/>
    </source>
</evidence>
<sequence length="304" mass="34210">MLSIPRHEPMSKTEKFVQWSSLVVYCLGGLTFMAVPKLYGIILNVEYTGRSEGYVRLVGLGVVEIGFLFIILARSTVRIHRYGTILASVVSRLVWVPATGLMFILRNMVPFTFASVFMGLDVLLSLSTLFMWCRERDGSSLGDFLKELLAPFRECHGMKVGGTITAVFFVGLIQTIFWYVLAVRPDFAHKMFVLDDLDGLADGYLAAFLYLISIHGLYHVLCANNLNHPFALASVSYRVLLDTPVSLVLLLVDQIERNLFLTIMSFNMFISTIFLAFLSRERLTITNTREDPPDVQAPTVTEDN</sequence>
<comment type="caution">
    <text evidence="2">The sequence shown here is derived from an EMBL/GenBank/DDBJ whole genome shotgun (WGS) entry which is preliminary data.</text>
</comment>
<dbReference type="EMBL" id="CALNXJ010000015">
    <property type="protein sequence ID" value="CAH3115704.1"/>
    <property type="molecule type" value="Genomic_DNA"/>
</dbReference>
<keyword evidence="1" id="KW-0812">Transmembrane</keyword>
<feature type="transmembrane region" description="Helical" evidence="1">
    <location>
        <begin position="54"/>
        <end position="73"/>
    </location>
</feature>
<proteinExistence type="predicted"/>
<feature type="transmembrane region" description="Helical" evidence="1">
    <location>
        <begin position="258"/>
        <end position="279"/>
    </location>
</feature>
<name>A0AAU9WJG4_9CNID</name>
<feature type="transmembrane region" description="Helical" evidence="1">
    <location>
        <begin position="201"/>
        <end position="218"/>
    </location>
</feature>
<reference evidence="2 3" key="1">
    <citation type="submission" date="2022-05" db="EMBL/GenBank/DDBJ databases">
        <authorList>
            <consortium name="Genoscope - CEA"/>
            <person name="William W."/>
        </authorList>
    </citation>
    <scope>NUCLEOTIDE SEQUENCE [LARGE SCALE GENOMIC DNA]</scope>
</reference>
<gene>
    <name evidence="2" type="ORF">PMEA_00006635</name>
</gene>
<dbReference type="AlphaFoldDB" id="A0AAU9WJG4"/>
<feature type="transmembrane region" description="Helical" evidence="1">
    <location>
        <begin position="230"/>
        <end position="252"/>
    </location>
</feature>
<accession>A0AAU9WJG4</accession>
<dbReference type="Proteomes" id="UP001159428">
    <property type="component" value="Unassembled WGS sequence"/>
</dbReference>
<evidence type="ECO:0000313" key="3">
    <source>
        <dbReference type="Proteomes" id="UP001159428"/>
    </source>
</evidence>
<keyword evidence="1" id="KW-0472">Membrane</keyword>
<keyword evidence="3" id="KW-1185">Reference proteome</keyword>
<feature type="transmembrane region" description="Helical" evidence="1">
    <location>
        <begin position="85"/>
        <end position="105"/>
    </location>
</feature>
<protein>
    <submittedName>
        <fullName evidence="2">Uncharacterized protein</fullName>
    </submittedName>
</protein>
<organism evidence="2 3">
    <name type="scientific">Pocillopora meandrina</name>
    <dbReference type="NCBI Taxonomy" id="46732"/>
    <lineage>
        <taxon>Eukaryota</taxon>
        <taxon>Metazoa</taxon>
        <taxon>Cnidaria</taxon>
        <taxon>Anthozoa</taxon>
        <taxon>Hexacorallia</taxon>
        <taxon>Scleractinia</taxon>
        <taxon>Astrocoeniina</taxon>
        <taxon>Pocilloporidae</taxon>
        <taxon>Pocillopora</taxon>
    </lineage>
</organism>
<feature type="transmembrane region" description="Helical" evidence="1">
    <location>
        <begin position="21"/>
        <end position="42"/>
    </location>
</feature>
<keyword evidence="1" id="KW-1133">Transmembrane helix</keyword>
<feature type="transmembrane region" description="Helical" evidence="1">
    <location>
        <begin position="111"/>
        <end position="132"/>
    </location>
</feature>